<protein>
    <submittedName>
        <fullName evidence="5">TonB-dependent receptor</fullName>
    </submittedName>
</protein>
<dbReference type="InterPro" id="IPR000531">
    <property type="entry name" value="Beta-barrel_TonB"/>
</dbReference>
<dbReference type="RefSeq" id="WP_151922181.1">
    <property type="nucleotide sequence ID" value="NZ_RCXZ01000030.1"/>
</dbReference>
<dbReference type="Gene3D" id="2.40.170.20">
    <property type="entry name" value="TonB-dependent receptor, beta-barrel domain"/>
    <property type="match status" value="1"/>
</dbReference>
<evidence type="ECO:0000313" key="5">
    <source>
        <dbReference type="EMBL" id="KAB6080954.1"/>
    </source>
</evidence>
<feature type="domain" description="TonB-dependent receptor-like beta-barrel" evidence="4">
    <location>
        <begin position="9"/>
        <end position="248"/>
    </location>
</feature>
<evidence type="ECO:0000256" key="1">
    <source>
        <dbReference type="ARBA" id="ARBA00004442"/>
    </source>
</evidence>
<proteinExistence type="predicted"/>
<keyword evidence="2" id="KW-0472">Membrane</keyword>
<dbReference type="AlphaFoldDB" id="A0A4Q5D7L4"/>
<dbReference type="InterPro" id="IPR036942">
    <property type="entry name" value="Beta-barrel_TonB_sf"/>
</dbReference>
<dbReference type="Pfam" id="PF00593">
    <property type="entry name" value="TonB_dep_Rec_b-barrel"/>
    <property type="match status" value="1"/>
</dbReference>
<evidence type="ECO:0000256" key="3">
    <source>
        <dbReference type="ARBA" id="ARBA00023237"/>
    </source>
</evidence>
<keyword evidence="5" id="KW-0675">Receptor</keyword>
<gene>
    <name evidence="5" type="ORF">GA560_15360</name>
</gene>
<dbReference type="EMBL" id="WDER01000045">
    <property type="protein sequence ID" value="KAB6080954.1"/>
    <property type="molecule type" value="Genomic_DNA"/>
</dbReference>
<sequence>MSEELQKQNINTQKHYAYGEISGKLKSFMYRVSLGANYDMQSEGNGFHNLTFTPLIMAGYNINDANSIRITYNSSTQMPDMLQMSDARILIMNNFYQTGNTNLENSHLQSLNLSYDLYLKKFSASANLFYDYTSNSLFDSYQYGDDCILFQTGNAEKDIRRSVEINLNYTPWEFLRIGGSIGANQQVFQPSKEIREFNYWSYPVSLYLSAQYKNFSFDLYQKFGGTFLSGLYKTGIEKVSYVNLGYAYKSFNINLQCFFPFIKDKYSNETIPGSIVYHKTDYHIKRKDHAFALSVSWNFGVGKKKKSVRQNMENYDSDNGLFKIK</sequence>
<dbReference type="SUPFAM" id="SSF56935">
    <property type="entry name" value="Porins"/>
    <property type="match status" value="1"/>
</dbReference>
<reference evidence="5 6" key="1">
    <citation type="journal article" date="2019" name="Nat. Med.">
        <title>A library of human gut bacterial isolates paired with longitudinal multiomics data enables mechanistic microbiome research.</title>
        <authorList>
            <person name="Poyet M."/>
            <person name="Groussin M."/>
            <person name="Gibbons S.M."/>
            <person name="Avila-Pacheco J."/>
            <person name="Jiang X."/>
            <person name="Kearney S.M."/>
            <person name="Perrotta A.R."/>
            <person name="Berdy B."/>
            <person name="Zhao S."/>
            <person name="Lieberman T.D."/>
            <person name="Swanson P.K."/>
            <person name="Smith M."/>
            <person name="Roesemann S."/>
            <person name="Alexander J.E."/>
            <person name="Rich S.A."/>
            <person name="Livny J."/>
            <person name="Vlamakis H."/>
            <person name="Clish C."/>
            <person name="Bullock K."/>
            <person name="Deik A."/>
            <person name="Scott J."/>
            <person name="Pierce K.A."/>
            <person name="Xavier R.J."/>
            <person name="Alm E.J."/>
        </authorList>
    </citation>
    <scope>NUCLEOTIDE SEQUENCE [LARGE SCALE GENOMIC DNA]</scope>
    <source>
        <strain evidence="5 6">BIOML-A73</strain>
    </source>
</reference>
<evidence type="ECO:0000313" key="6">
    <source>
        <dbReference type="Proteomes" id="UP000474077"/>
    </source>
</evidence>
<name>A0A4Q5D7L4_9BACE</name>
<organism evidence="5 6">
    <name type="scientific">Bacteroides xylanisolvens</name>
    <dbReference type="NCBI Taxonomy" id="371601"/>
    <lineage>
        <taxon>Bacteria</taxon>
        <taxon>Pseudomonadati</taxon>
        <taxon>Bacteroidota</taxon>
        <taxon>Bacteroidia</taxon>
        <taxon>Bacteroidales</taxon>
        <taxon>Bacteroidaceae</taxon>
        <taxon>Bacteroides</taxon>
    </lineage>
</organism>
<evidence type="ECO:0000256" key="2">
    <source>
        <dbReference type="ARBA" id="ARBA00023136"/>
    </source>
</evidence>
<keyword evidence="3" id="KW-0998">Cell outer membrane</keyword>
<evidence type="ECO:0000259" key="4">
    <source>
        <dbReference type="Pfam" id="PF00593"/>
    </source>
</evidence>
<accession>A0A4Q5D7L4</accession>
<dbReference type="GO" id="GO:0009279">
    <property type="term" value="C:cell outer membrane"/>
    <property type="evidence" value="ECO:0007669"/>
    <property type="project" value="UniProtKB-SubCell"/>
</dbReference>
<dbReference type="Proteomes" id="UP000474077">
    <property type="component" value="Unassembled WGS sequence"/>
</dbReference>
<comment type="caution">
    <text evidence="5">The sequence shown here is derived from an EMBL/GenBank/DDBJ whole genome shotgun (WGS) entry which is preliminary data.</text>
</comment>
<comment type="subcellular location">
    <subcellularLocation>
        <location evidence="1">Cell outer membrane</location>
    </subcellularLocation>
</comment>